<dbReference type="Pfam" id="PF00589">
    <property type="entry name" value="Phage_integrase"/>
    <property type="match status" value="1"/>
</dbReference>
<dbReference type="Pfam" id="PF02899">
    <property type="entry name" value="Phage_int_SAM_1"/>
    <property type="match status" value="1"/>
</dbReference>
<proteinExistence type="inferred from homology"/>
<dbReference type="InterPro" id="IPR004107">
    <property type="entry name" value="Integrase_SAM-like_N"/>
</dbReference>
<comment type="similarity">
    <text evidence="1">Belongs to the 'phage' integrase family.</text>
</comment>
<dbReference type="InterPro" id="IPR011010">
    <property type="entry name" value="DNA_brk_join_enz"/>
</dbReference>
<dbReference type="InterPro" id="IPR044068">
    <property type="entry name" value="CB"/>
</dbReference>
<dbReference type="SUPFAM" id="SSF56349">
    <property type="entry name" value="DNA breaking-rejoining enzymes"/>
    <property type="match status" value="1"/>
</dbReference>
<evidence type="ECO:0000259" key="7">
    <source>
        <dbReference type="PROSITE" id="PS51898"/>
    </source>
</evidence>
<dbReference type="InterPro" id="IPR002104">
    <property type="entry name" value="Integrase_catalytic"/>
</dbReference>
<reference evidence="10" key="1">
    <citation type="journal article" date="2019" name="Int. J. Syst. Evol. Microbiol.">
        <title>The Global Catalogue of Microorganisms (GCM) 10K type strain sequencing project: providing services to taxonomists for standard genome sequencing and annotation.</title>
        <authorList>
            <consortium name="The Broad Institute Genomics Platform"/>
            <consortium name="The Broad Institute Genome Sequencing Center for Infectious Disease"/>
            <person name="Wu L."/>
            <person name="Ma J."/>
        </authorList>
    </citation>
    <scope>NUCLEOTIDE SEQUENCE [LARGE SCALE GENOMIC DNA]</scope>
    <source>
        <strain evidence="10">JCM 32206</strain>
    </source>
</reference>
<dbReference type="EMBL" id="BAABFB010000093">
    <property type="protein sequence ID" value="GAA4491545.1"/>
    <property type="molecule type" value="Genomic_DNA"/>
</dbReference>
<evidence type="ECO:0000256" key="1">
    <source>
        <dbReference type="ARBA" id="ARBA00008857"/>
    </source>
</evidence>
<evidence type="ECO:0000256" key="3">
    <source>
        <dbReference type="ARBA" id="ARBA00023125"/>
    </source>
</evidence>
<protein>
    <submittedName>
        <fullName evidence="9">Tyrosine-type recombinase/integrase</fullName>
    </submittedName>
</protein>
<dbReference type="InterPro" id="IPR050090">
    <property type="entry name" value="Tyrosine_recombinase_XerCD"/>
</dbReference>
<keyword evidence="10" id="KW-1185">Reference proteome</keyword>
<evidence type="ECO:0000313" key="10">
    <source>
        <dbReference type="Proteomes" id="UP001501183"/>
    </source>
</evidence>
<comment type="caution">
    <text evidence="9">The sequence shown here is derived from an EMBL/GenBank/DDBJ whole genome shotgun (WGS) entry which is preliminary data.</text>
</comment>
<feature type="region of interest" description="Disordered" evidence="6">
    <location>
        <begin position="123"/>
        <end position="156"/>
    </location>
</feature>
<evidence type="ECO:0000256" key="2">
    <source>
        <dbReference type="ARBA" id="ARBA00022908"/>
    </source>
</evidence>
<feature type="domain" description="Tyr recombinase" evidence="7">
    <location>
        <begin position="163"/>
        <end position="341"/>
    </location>
</feature>
<name>A0ABP8PUF5_9NOCA</name>
<dbReference type="Gene3D" id="1.10.150.130">
    <property type="match status" value="1"/>
</dbReference>
<dbReference type="PROSITE" id="PS51900">
    <property type="entry name" value="CB"/>
    <property type="match status" value="1"/>
</dbReference>
<dbReference type="PANTHER" id="PTHR30349">
    <property type="entry name" value="PHAGE INTEGRASE-RELATED"/>
    <property type="match status" value="1"/>
</dbReference>
<dbReference type="PROSITE" id="PS51898">
    <property type="entry name" value="TYR_RECOMBINASE"/>
    <property type="match status" value="1"/>
</dbReference>
<dbReference type="InterPro" id="IPR013762">
    <property type="entry name" value="Integrase-like_cat_sf"/>
</dbReference>
<feature type="domain" description="Core-binding (CB)" evidence="8">
    <location>
        <begin position="18"/>
        <end position="116"/>
    </location>
</feature>
<evidence type="ECO:0000256" key="6">
    <source>
        <dbReference type="SAM" id="MobiDB-lite"/>
    </source>
</evidence>
<feature type="compositionally biased region" description="Low complexity" evidence="6">
    <location>
        <begin position="139"/>
        <end position="156"/>
    </location>
</feature>
<evidence type="ECO:0000259" key="8">
    <source>
        <dbReference type="PROSITE" id="PS51900"/>
    </source>
</evidence>
<dbReference type="RefSeq" id="WP_345353533.1">
    <property type="nucleotide sequence ID" value="NZ_BAABFB010000093.1"/>
</dbReference>
<gene>
    <name evidence="9" type="ORF">GCM10023094_56130</name>
</gene>
<dbReference type="PANTHER" id="PTHR30349:SF64">
    <property type="entry name" value="PROPHAGE INTEGRASE INTD-RELATED"/>
    <property type="match status" value="1"/>
</dbReference>
<keyword evidence="2" id="KW-0229">DNA integration</keyword>
<evidence type="ECO:0000256" key="4">
    <source>
        <dbReference type="ARBA" id="ARBA00023172"/>
    </source>
</evidence>
<dbReference type="Gene3D" id="1.10.443.10">
    <property type="entry name" value="Intergrase catalytic core"/>
    <property type="match status" value="1"/>
</dbReference>
<dbReference type="CDD" id="cd00397">
    <property type="entry name" value="DNA_BRE_C"/>
    <property type="match status" value="1"/>
</dbReference>
<sequence length="352" mass="38642">MTVRVCASEDGFRIDGGWDGREAADAFLAHLAGRGFSAATVRAYAFDVLNLARFLLDRDIRLSAVRSVTVFEWIDWQGVRREPRPAGKSRREPRTAAAATINRRVAAVRALFEYLVMTGARQDNPVPSPRRGQGLRPQARGLLGHLGPGRPRAGGRLVRQPQLLPESLAAADVDAFVASLRTHRDRAMVWAMLLGGLRSAEVRSLRLADVDFGRRRLRVLGKGRKERLVPVDPVFFTELSAHLRLERPPGLSTPECFVVLRGPTLGAAVTEAGLRSLFRRHRDLSGAARVRPHRLRHTYGTELASAGIDLMVLRELMGHVSPETTAGYVHLSIEQLAAEYGAARASLAGAPR</sequence>
<organism evidence="9 10">
    <name type="scientific">Rhodococcus olei</name>
    <dbReference type="NCBI Taxonomy" id="2161675"/>
    <lineage>
        <taxon>Bacteria</taxon>
        <taxon>Bacillati</taxon>
        <taxon>Actinomycetota</taxon>
        <taxon>Actinomycetes</taxon>
        <taxon>Mycobacteriales</taxon>
        <taxon>Nocardiaceae</taxon>
        <taxon>Rhodococcus</taxon>
    </lineage>
</organism>
<accession>A0ABP8PUF5</accession>
<keyword evidence="3 5" id="KW-0238">DNA-binding</keyword>
<dbReference type="InterPro" id="IPR010998">
    <property type="entry name" value="Integrase_recombinase_N"/>
</dbReference>
<dbReference type="Proteomes" id="UP001501183">
    <property type="component" value="Unassembled WGS sequence"/>
</dbReference>
<evidence type="ECO:0000313" key="9">
    <source>
        <dbReference type="EMBL" id="GAA4491545.1"/>
    </source>
</evidence>
<evidence type="ECO:0000256" key="5">
    <source>
        <dbReference type="PROSITE-ProRule" id="PRU01248"/>
    </source>
</evidence>
<keyword evidence="4" id="KW-0233">DNA recombination</keyword>